<comment type="caution">
    <text evidence="2">The sequence shown here is derived from an EMBL/GenBank/DDBJ whole genome shotgun (WGS) entry which is preliminary data.</text>
</comment>
<accession>A0A9P4W9E8</accession>
<feature type="compositionally biased region" description="Polar residues" evidence="1">
    <location>
        <begin position="493"/>
        <end position="505"/>
    </location>
</feature>
<keyword evidence="3" id="KW-1185">Reference proteome</keyword>
<feature type="compositionally biased region" description="Basic and acidic residues" evidence="1">
    <location>
        <begin position="1"/>
        <end position="19"/>
    </location>
</feature>
<evidence type="ECO:0000256" key="1">
    <source>
        <dbReference type="SAM" id="MobiDB-lite"/>
    </source>
</evidence>
<feature type="compositionally biased region" description="Basic and acidic residues" evidence="1">
    <location>
        <begin position="288"/>
        <end position="321"/>
    </location>
</feature>
<reference evidence="2" key="1">
    <citation type="submission" date="2019-04" db="EMBL/GenBank/DDBJ databases">
        <title>Sequencing of skin fungus with MAO and IRED activity.</title>
        <authorList>
            <person name="Marsaioli A.J."/>
            <person name="Bonatto J.M.C."/>
            <person name="Reis Junior O."/>
        </authorList>
    </citation>
    <scope>NUCLEOTIDE SEQUENCE</scope>
    <source>
        <strain evidence="2">30M1</strain>
    </source>
</reference>
<feature type="compositionally biased region" description="Low complexity" evidence="1">
    <location>
        <begin position="575"/>
        <end position="596"/>
    </location>
</feature>
<feature type="region of interest" description="Disordered" evidence="1">
    <location>
        <begin position="541"/>
        <end position="767"/>
    </location>
</feature>
<name>A0A9P4W9E8_CURKU</name>
<feature type="compositionally biased region" description="Polar residues" evidence="1">
    <location>
        <begin position="332"/>
        <end position="354"/>
    </location>
</feature>
<dbReference type="AlphaFoldDB" id="A0A9P4W9E8"/>
<feature type="compositionally biased region" description="Basic and acidic residues" evidence="1">
    <location>
        <begin position="481"/>
        <end position="492"/>
    </location>
</feature>
<sequence>MSGDRPDPDETRRLRDLSKKATKGGDVIADSESSQESGEEQKPESHGSFLRGILAEAKGESKATAPPKNDQKDQKTKTSQKQQESHPSTNPVEPFENHTNDQRATGHTSVGLCDKGHVRLRCHWSYHDSTNSKSSWRLEQVNFTDDSSAREAHKKCAFRKSAQLLDSLARYMREDLQNWFEDQGRRLTRTSPPTVANLRDALRPLVTQFLNGLSGIRITTVFAPTVETPVQARARSDYLRKRMAEKEERAKADKLAIARQAEKREAAQRKHNEKDIKEAARGRVTIKPSREDQKVIEAIRRAERAEARKADQQKQEEEKKQRQNAAVKGAPTTKSQKLKTITEGSQESSRSPSPWNDRLRSSRRSRPIVRDSEDSDSASPPRPSRPSKTPRSTPTKIQDSNDSDSVKAPRSSKPSPSTKKAPAKTSKSVVSSTDQPAAKKTAKASASTAGKTTKAGEAKKSTQTPAGAKTRETTTTTKVARSSETKRSETNESTKPTIGDSFGSQVVTAFGGSTATTQEATTSTLAGPVDADVEATIEATTSSVEIKQQDTQAERSEVINTTEVVESGSEEGEIVVKSVTDTVTATASAPTESQPSHPSPVPSPKSASGYESDWETVSSSTSSSSSGTKRKRAAATEEAEFVSDSSSQRGDTSPSKKRKTFTPPDSPAAITASPVLIPASETAAPPSEAGSSRSSKSSSSKKRKATWTKEDGEITISPSRTKRSRSEDGKTDPTPGSGATEGGADDTARPPEPSEGGTLIDRLRAQG</sequence>
<dbReference type="EMBL" id="SWKU01000017">
    <property type="protein sequence ID" value="KAF2999339.1"/>
    <property type="molecule type" value="Genomic_DNA"/>
</dbReference>
<feature type="compositionally biased region" description="Polar residues" evidence="1">
    <location>
        <begin position="643"/>
        <end position="653"/>
    </location>
</feature>
<feature type="region of interest" description="Disordered" evidence="1">
    <location>
        <begin position="1"/>
        <end position="108"/>
    </location>
</feature>
<feature type="compositionally biased region" description="Low complexity" evidence="1">
    <location>
        <begin position="386"/>
        <end position="395"/>
    </location>
</feature>
<gene>
    <name evidence="2" type="ORF">E8E13_005537</name>
</gene>
<protein>
    <submittedName>
        <fullName evidence="2">Uncharacterized protein</fullName>
    </submittedName>
</protein>
<feature type="compositionally biased region" description="Low complexity" evidence="1">
    <location>
        <begin position="678"/>
        <end position="698"/>
    </location>
</feature>
<evidence type="ECO:0000313" key="3">
    <source>
        <dbReference type="Proteomes" id="UP000801428"/>
    </source>
</evidence>
<organism evidence="2 3">
    <name type="scientific">Curvularia kusanoi</name>
    <name type="common">Cochliobolus kusanoi</name>
    <dbReference type="NCBI Taxonomy" id="90978"/>
    <lineage>
        <taxon>Eukaryota</taxon>
        <taxon>Fungi</taxon>
        <taxon>Dikarya</taxon>
        <taxon>Ascomycota</taxon>
        <taxon>Pezizomycotina</taxon>
        <taxon>Dothideomycetes</taxon>
        <taxon>Pleosporomycetidae</taxon>
        <taxon>Pleosporales</taxon>
        <taxon>Pleosporineae</taxon>
        <taxon>Pleosporaceae</taxon>
        <taxon>Curvularia</taxon>
    </lineage>
</organism>
<evidence type="ECO:0000313" key="2">
    <source>
        <dbReference type="EMBL" id="KAF2999339.1"/>
    </source>
</evidence>
<dbReference type="Proteomes" id="UP000801428">
    <property type="component" value="Unassembled WGS sequence"/>
</dbReference>
<feature type="compositionally biased region" description="Low complexity" evidence="1">
    <location>
        <begin position="406"/>
        <end position="433"/>
    </location>
</feature>
<feature type="region of interest" description="Disordered" evidence="1">
    <location>
        <begin position="262"/>
        <end position="505"/>
    </location>
</feature>
<feature type="compositionally biased region" description="Polar residues" evidence="1">
    <location>
        <begin position="541"/>
        <end position="551"/>
    </location>
</feature>
<feature type="compositionally biased region" description="Basic and acidic residues" evidence="1">
    <location>
        <begin position="262"/>
        <end position="281"/>
    </location>
</feature>
<feature type="compositionally biased region" description="Low complexity" evidence="1">
    <location>
        <begin position="443"/>
        <end position="453"/>
    </location>
</feature>
<proteinExistence type="predicted"/>